<evidence type="ECO:0000313" key="2">
    <source>
        <dbReference type="Proteomes" id="UP001157006"/>
    </source>
</evidence>
<protein>
    <submittedName>
        <fullName evidence="1">Uncharacterized protein</fullName>
    </submittedName>
</protein>
<keyword evidence="2" id="KW-1185">Reference proteome</keyword>
<dbReference type="Proteomes" id="UP001157006">
    <property type="component" value="Chromosome 2"/>
</dbReference>
<evidence type="ECO:0000313" key="1">
    <source>
        <dbReference type="EMBL" id="CAI8596365.1"/>
    </source>
</evidence>
<dbReference type="EMBL" id="OX451737">
    <property type="protein sequence ID" value="CAI8596365.1"/>
    <property type="molecule type" value="Genomic_DNA"/>
</dbReference>
<accession>A0AAV0ZCI1</accession>
<name>A0AAV0ZCI1_VICFA</name>
<reference evidence="1 2" key="1">
    <citation type="submission" date="2023-01" db="EMBL/GenBank/DDBJ databases">
        <authorList>
            <person name="Kreplak J."/>
        </authorList>
    </citation>
    <scope>NUCLEOTIDE SEQUENCE [LARGE SCALE GENOMIC DNA]</scope>
</reference>
<organism evidence="1 2">
    <name type="scientific">Vicia faba</name>
    <name type="common">Broad bean</name>
    <name type="synonym">Faba vulgaris</name>
    <dbReference type="NCBI Taxonomy" id="3906"/>
    <lineage>
        <taxon>Eukaryota</taxon>
        <taxon>Viridiplantae</taxon>
        <taxon>Streptophyta</taxon>
        <taxon>Embryophyta</taxon>
        <taxon>Tracheophyta</taxon>
        <taxon>Spermatophyta</taxon>
        <taxon>Magnoliopsida</taxon>
        <taxon>eudicotyledons</taxon>
        <taxon>Gunneridae</taxon>
        <taxon>Pentapetalae</taxon>
        <taxon>rosids</taxon>
        <taxon>fabids</taxon>
        <taxon>Fabales</taxon>
        <taxon>Fabaceae</taxon>
        <taxon>Papilionoideae</taxon>
        <taxon>50 kb inversion clade</taxon>
        <taxon>NPAAA clade</taxon>
        <taxon>Hologalegina</taxon>
        <taxon>IRL clade</taxon>
        <taxon>Fabeae</taxon>
        <taxon>Vicia</taxon>
    </lineage>
</organism>
<sequence>MSLKNLKGQGKLNKRHAKWIEFLEQFFYVIQHKKGKSNVVADALSSLHALLSTLETKVSGLQHIKDLYASDSEFSSKFFSCEHAAQNGYSKYNGYLFKEKDYVCLKDLLEICLCKKNMRSINGAF</sequence>
<gene>
    <name evidence="1" type="ORF">VFH_II031800</name>
</gene>
<proteinExistence type="predicted"/>
<dbReference type="PANTHER" id="PTHR35046:SF9">
    <property type="entry name" value="RNA-DIRECTED DNA POLYMERASE"/>
    <property type="match status" value="1"/>
</dbReference>
<dbReference type="PANTHER" id="PTHR35046">
    <property type="entry name" value="ZINC KNUCKLE (CCHC-TYPE) FAMILY PROTEIN"/>
    <property type="match status" value="1"/>
</dbReference>
<dbReference type="AlphaFoldDB" id="A0AAV0ZCI1"/>